<dbReference type="InterPro" id="IPR050155">
    <property type="entry name" value="HAD-like_hydrolase_sf"/>
</dbReference>
<dbReference type="PANTHER" id="PTHR43434:SF1">
    <property type="entry name" value="PHOSPHOGLYCOLATE PHOSPHATASE"/>
    <property type="match status" value="1"/>
</dbReference>
<dbReference type="GO" id="GO:0006281">
    <property type="term" value="P:DNA repair"/>
    <property type="evidence" value="ECO:0007669"/>
    <property type="project" value="TreeGrafter"/>
</dbReference>
<evidence type="ECO:0000313" key="1">
    <source>
        <dbReference type="EMBL" id="SFS50269.1"/>
    </source>
</evidence>
<dbReference type="GO" id="GO:0008967">
    <property type="term" value="F:phosphoglycolate phosphatase activity"/>
    <property type="evidence" value="ECO:0007669"/>
    <property type="project" value="TreeGrafter"/>
</dbReference>
<dbReference type="SUPFAM" id="SSF56784">
    <property type="entry name" value="HAD-like"/>
    <property type="match status" value="1"/>
</dbReference>
<dbReference type="InterPro" id="IPR023214">
    <property type="entry name" value="HAD_sf"/>
</dbReference>
<gene>
    <name evidence="1" type="ORF">SAMN04488556_1182</name>
</gene>
<proteinExistence type="predicted"/>
<organism evidence="1 2">
    <name type="scientific">Halostagnicola kamekurae</name>
    <dbReference type="NCBI Taxonomy" id="619731"/>
    <lineage>
        <taxon>Archaea</taxon>
        <taxon>Methanobacteriati</taxon>
        <taxon>Methanobacteriota</taxon>
        <taxon>Stenosarchaea group</taxon>
        <taxon>Halobacteria</taxon>
        <taxon>Halobacteriales</taxon>
        <taxon>Natrialbaceae</taxon>
        <taxon>Halostagnicola</taxon>
    </lineage>
</organism>
<dbReference type="InterPro" id="IPR036412">
    <property type="entry name" value="HAD-like_sf"/>
</dbReference>
<evidence type="ECO:0000313" key="2">
    <source>
        <dbReference type="Proteomes" id="UP000199199"/>
    </source>
</evidence>
<dbReference type="OrthoDB" id="212720at2157"/>
<dbReference type="Pfam" id="PF13419">
    <property type="entry name" value="HAD_2"/>
    <property type="match status" value="1"/>
</dbReference>
<dbReference type="Gene3D" id="1.10.150.240">
    <property type="entry name" value="Putative phosphatase, domain 2"/>
    <property type="match status" value="1"/>
</dbReference>
<protein>
    <submittedName>
        <fullName evidence="1">Phosphoglycolate phosphatase</fullName>
    </submittedName>
</protein>
<keyword evidence="2" id="KW-1185">Reference proteome</keyword>
<dbReference type="RefSeq" id="WP_092902587.1">
    <property type="nucleotide sequence ID" value="NZ_FOZS01000001.1"/>
</dbReference>
<accession>A0A1I6QCR8</accession>
<dbReference type="AlphaFoldDB" id="A0A1I6QCR8"/>
<name>A0A1I6QCR8_9EURY</name>
<dbReference type="SFLD" id="SFLDG01129">
    <property type="entry name" value="C1.5:_HAD__Beta-PGM__Phosphata"/>
    <property type="match status" value="1"/>
</dbReference>
<dbReference type="SFLD" id="SFLDS00003">
    <property type="entry name" value="Haloacid_Dehalogenase"/>
    <property type="match status" value="1"/>
</dbReference>
<dbReference type="Gene3D" id="3.40.50.1000">
    <property type="entry name" value="HAD superfamily/HAD-like"/>
    <property type="match status" value="1"/>
</dbReference>
<dbReference type="PANTHER" id="PTHR43434">
    <property type="entry name" value="PHOSPHOGLYCOLATE PHOSPHATASE"/>
    <property type="match status" value="1"/>
</dbReference>
<sequence length="179" mass="19334">MSEYDAVVYDLDGTVVDLAVDWDAVRTDVLDVYDTEGVEPPATDLWTLLERADGAGIAAAVETAIADHEREGARRSTRLARADELLERDVAVAVCSLNCEAACRLALAAHDLEAAVGAVVGRDTVPARKPDPEPLLESIRLLSSTPEAALFVGDSERDEQAARRAGVDFEYVDERVPDR</sequence>
<reference evidence="2" key="1">
    <citation type="submission" date="2016-10" db="EMBL/GenBank/DDBJ databases">
        <authorList>
            <person name="Varghese N."/>
            <person name="Submissions S."/>
        </authorList>
    </citation>
    <scope>NUCLEOTIDE SEQUENCE [LARGE SCALE GENOMIC DNA]</scope>
    <source>
        <strain evidence="2">DSM 22427</strain>
    </source>
</reference>
<dbReference type="Proteomes" id="UP000199199">
    <property type="component" value="Unassembled WGS sequence"/>
</dbReference>
<dbReference type="InterPro" id="IPR041492">
    <property type="entry name" value="HAD_2"/>
</dbReference>
<dbReference type="InterPro" id="IPR023198">
    <property type="entry name" value="PGP-like_dom2"/>
</dbReference>
<dbReference type="EMBL" id="FOZS01000001">
    <property type="protein sequence ID" value="SFS50269.1"/>
    <property type="molecule type" value="Genomic_DNA"/>
</dbReference>